<comment type="caution">
    <text evidence="3">The sequence shown here is derived from an EMBL/GenBank/DDBJ whole genome shotgun (WGS) entry which is preliminary data.</text>
</comment>
<sequence>MSSSSQGSTVIGESEELKRFREQWKAEVTQKKQSISSPATALSSQSNLLTSPTLPAKQSSSDASIPSDLYDSLQPVEVPTPSTPTPSSFISNGSIRARNNAITVYRQAVRCEQASQLDEALRLYRTAFRMDPDVDKAFHKAEQVLAAASAPRTGHKKTSSVDSTVERITQAVNELDLSSAHVHRHRHEGHVTGLLAKVLKNFPDTLSFEPEDETASTPLKYLPDELLIFILRYLNPNALERFGAVCRKARVLTLESSIWRYFVETAYKPPQIAEDDDLGSIVNEFSMDYRRVFIERPRGFFIGNWVLNGTAVVITNLYDPANTSARYSFQMTLALRSRPLGRWNKLEFVGYDSVDADGEATPLALKNERPFWFSKVRSYSAAVSTE</sequence>
<dbReference type="PANTHER" id="PTHR12874">
    <property type="entry name" value="F-BOX ONLY PROTEIN 48-RELATED"/>
    <property type="match status" value="1"/>
</dbReference>
<keyword evidence="4" id="KW-1185">Reference proteome</keyword>
<reference evidence="3 4" key="1">
    <citation type="submission" date="2019-02" db="EMBL/GenBank/DDBJ databases">
        <title>Genome sequencing of the rare red list fungi Bondarzewia mesenterica.</title>
        <authorList>
            <person name="Buettner E."/>
            <person name="Kellner H."/>
        </authorList>
    </citation>
    <scope>NUCLEOTIDE SEQUENCE [LARGE SCALE GENOMIC DNA]</scope>
    <source>
        <strain evidence="3 4">DSM 108281</strain>
    </source>
</reference>
<organism evidence="3 4">
    <name type="scientific">Bondarzewia mesenterica</name>
    <dbReference type="NCBI Taxonomy" id="1095465"/>
    <lineage>
        <taxon>Eukaryota</taxon>
        <taxon>Fungi</taxon>
        <taxon>Dikarya</taxon>
        <taxon>Basidiomycota</taxon>
        <taxon>Agaricomycotina</taxon>
        <taxon>Agaricomycetes</taxon>
        <taxon>Russulales</taxon>
        <taxon>Bondarzewiaceae</taxon>
        <taxon>Bondarzewia</taxon>
    </lineage>
</organism>
<dbReference type="AlphaFoldDB" id="A0A4S4LSK4"/>
<dbReference type="Proteomes" id="UP000310158">
    <property type="component" value="Unassembled WGS sequence"/>
</dbReference>
<dbReference type="Pfam" id="PF12937">
    <property type="entry name" value="F-box-like"/>
    <property type="match status" value="1"/>
</dbReference>
<dbReference type="PROSITE" id="PS50181">
    <property type="entry name" value="FBOX"/>
    <property type="match status" value="1"/>
</dbReference>
<name>A0A4S4LSK4_9AGAM</name>
<feature type="domain" description="F-box" evidence="2">
    <location>
        <begin position="216"/>
        <end position="262"/>
    </location>
</feature>
<dbReference type="GO" id="GO:0031146">
    <property type="term" value="P:SCF-dependent proteasomal ubiquitin-dependent protein catabolic process"/>
    <property type="evidence" value="ECO:0007669"/>
    <property type="project" value="TreeGrafter"/>
</dbReference>
<protein>
    <recommendedName>
        <fullName evidence="2">F-box domain-containing protein</fullName>
    </recommendedName>
</protein>
<dbReference type="SUPFAM" id="SSF81383">
    <property type="entry name" value="F-box domain"/>
    <property type="match status" value="1"/>
</dbReference>
<evidence type="ECO:0000259" key="2">
    <source>
        <dbReference type="PROSITE" id="PS50181"/>
    </source>
</evidence>
<dbReference type="Gene3D" id="1.20.1280.50">
    <property type="match status" value="1"/>
</dbReference>
<feature type="compositionally biased region" description="Polar residues" evidence="1">
    <location>
        <begin position="31"/>
        <end position="64"/>
    </location>
</feature>
<dbReference type="EMBL" id="SGPL01000236">
    <property type="protein sequence ID" value="THH14977.1"/>
    <property type="molecule type" value="Genomic_DNA"/>
</dbReference>
<accession>A0A4S4LSK4</accession>
<dbReference type="InterPro" id="IPR001810">
    <property type="entry name" value="F-box_dom"/>
</dbReference>
<evidence type="ECO:0000313" key="4">
    <source>
        <dbReference type="Proteomes" id="UP000310158"/>
    </source>
</evidence>
<evidence type="ECO:0000313" key="3">
    <source>
        <dbReference type="EMBL" id="THH14977.1"/>
    </source>
</evidence>
<dbReference type="OrthoDB" id="2117972at2759"/>
<dbReference type="PANTHER" id="PTHR12874:SF9">
    <property type="entry name" value="F-BOX ONLY PROTEIN 48"/>
    <property type="match status" value="1"/>
</dbReference>
<dbReference type="GO" id="GO:0005737">
    <property type="term" value="C:cytoplasm"/>
    <property type="evidence" value="ECO:0007669"/>
    <property type="project" value="TreeGrafter"/>
</dbReference>
<feature type="region of interest" description="Disordered" evidence="1">
    <location>
        <begin position="29"/>
        <end position="92"/>
    </location>
</feature>
<gene>
    <name evidence="3" type="ORF">EW146_g5418</name>
</gene>
<dbReference type="GO" id="GO:0019005">
    <property type="term" value="C:SCF ubiquitin ligase complex"/>
    <property type="evidence" value="ECO:0007669"/>
    <property type="project" value="TreeGrafter"/>
</dbReference>
<dbReference type="InterPro" id="IPR036047">
    <property type="entry name" value="F-box-like_dom_sf"/>
</dbReference>
<proteinExistence type="predicted"/>
<evidence type="ECO:0000256" key="1">
    <source>
        <dbReference type="SAM" id="MobiDB-lite"/>
    </source>
</evidence>